<dbReference type="PANTHER" id="PTHR33930">
    <property type="entry name" value="ALKYL HYDROPEROXIDE REDUCTASE AHPD"/>
    <property type="match status" value="1"/>
</dbReference>
<feature type="domain" description="Carboxymuconolactone decarboxylase-like" evidence="1">
    <location>
        <begin position="27"/>
        <end position="110"/>
    </location>
</feature>
<dbReference type="InterPro" id="IPR003779">
    <property type="entry name" value="CMD-like"/>
</dbReference>
<organism evidence="2 3">
    <name type="scientific">Methanoculleus caldifontis</name>
    <dbReference type="NCBI Taxonomy" id="2651577"/>
    <lineage>
        <taxon>Archaea</taxon>
        <taxon>Methanobacteriati</taxon>
        <taxon>Methanobacteriota</taxon>
        <taxon>Stenosarchaea group</taxon>
        <taxon>Methanomicrobia</taxon>
        <taxon>Methanomicrobiales</taxon>
        <taxon>Methanomicrobiaceae</taxon>
        <taxon>Methanoculleus</taxon>
    </lineage>
</organism>
<reference evidence="2 3" key="1">
    <citation type="submission" date="2019-10" db="EMBL/GenBank/DDBJ databases">
        <title>Isolation and characterization of Methanoculleus sp. Wushi-C6 from a hot spring well.</title>
        <authorList>
            <person name="Chen S.-C."/>
            <person name="Lan Z.-H."/>
            <person name="You Y.-T."/>
            <person name="Lai M.-C."/>
        </authorList>
    </citation>
    <scope>NUCLEOTIDE SEQUENCE [LARGE SCALE GENOMIC DNA]</scope>
    <source>
        <strain evidence="2 3">Wushi-C6</strain>
    </source>
</reference>
<dbReference type="Pfam" id="PF02627">
    <property type="entry name" value="CMD"/>
    <property type="match status" value="1"/>
</dbReference>
<protein>
    <submittedName>
        <fullName evidence="2">Carboxymuconolactone decarboxylase family protein</fullName>
    </submittedName>
</protein>
<proteinExistence type="predicted"/>
<dbReference type="EMBL" id="WBKO01000001">
    <property type="protein sequence ID" value="MDV2480966.1"/>
    <property type="molecule type" value="Genomic_DNA"/>
</dbReference>
<dbReference type="SUPFAM" id="SSF69118">
    <property type="entry name" value="AhpD-like"/>
    <property type="match status" value="1"/>
</dbReference>
<comment type="caution">
    <text evidence="2">The sequence shown here is derived from an EMBL/GenBank/DDBJ whole genome shotgun (WGS) entry which is preliminary data.</text>
</comment>
<dbReference type="PANTHER" id="PTHR33930:SF2">
    <property type="entry name" value="BLR3452 PROTEIN"/>
    <property type="match status" value="1"/>
</dbReference>
<dbReference type="InterPro" id="IPR029032">
    <property type="entry name" value="AhpD-like"/>
</dbReference>
<evidence type="ECO:0000313" key="2">
    <source>
        <dbReference type="EMBL" id="MDV2480966.1"/>
    </source>
</evidence>
<dbReference type="RefSeq" id="WP_317063948.1">
    <property type="nucleotide sequence ID" value="NZ_WBKO01000001.1"/>
</dbReference>
<evidence type="ECO:0000313" key="3">
    <source>
        <dbReference type="Proteomes" id="UP001281203"/>
    </source>
</evidence>
<name>A0ABU3X0J9_9EURY</name>
<accession>A0ABU3X0J9</accession>
<gene>
    <name evidence="2" type="ORF">F8E02_02870</name>
</gene>
<sequence length="118" mass="13160">MEENQKRLEEKIGKVPEIFKELKETDPDLYARVMGLDQMIWADGALSRQTKKIIAIAIAASLRDEHAVRAQMAGAGKLGVAKEEIEEGLRVAFLLAGMPAYVYGKTALEEYLGDRPRK</sequence>
<keyword evidence="3" id="KW-1185">Reference proteome</keyword>
<evidence type="ECO:0000259" key="1">
    <source>
        <dbReference type="Pfam" id="PF02627"/>
    </source>
</evidence>
<dbReference type="Gene3D" id="1.20.1290.10">
    <property type="entry name" value="AhpD-like"/>
    <property type="match status" value="1"/>
</dbReference>
<dbReference type="Proteomes" id="UP001281203">
    <property type="component" value="Unassembled WGS sequence"/>
</dbReference>